<evidence type="ECO:0000256" key="3">
    <source>
        <dbReference type="ARBA" id="ARBA00022796"/>
    </source>
</evidence>
<keyword evidence="4 6" id="KW-1133">Transmembrane helix</keyword>
<name>A0AAW1MN69_SAPOF</name>
<accession>A0AAW1MN69</accession>
<keyword evidence="6" id="KW-0406">Ion transport</keyword>
<evidence type="ECO:0000256" key="6">
    <source>
        <dbReference type="RuleBase" id="RU367022"/>
    </source>
</evidence>
<feature type="transmembrane region" description="Helical" evidence="6">
    <location>
        <begin position="73"/>
        <end position="103"/>
    </location>
</feature>
<dbReference type="PANTHER" id="PTHR12483:SF94">
    <property type="entry name" value="COPPER TRANSPORTER 4"/>
    <property type="match status" value="1"/>
</dbReference>
<evidence type="ECO:0000256" key="5">
    <source>
        <dbReference type="ARBA" id="ARBA00023136"/>
    </source>
</evidence>
<keyword evidence="5 6" id="KW-0472">Membrane</keyword>
<comment type="similarity">
    <text evidence="1 6">Belongs to the copper transporter (Ctr) (TC 1.A.56) family. SLC31A subfamily.</text>
</comment>
<dbReference type="Pfam" id="PF04145">
    <property type="entry name" value="Ctr"/>
    <property type="match status" value="2"/>
</dbReference>
<keyword evidence="6" id="KW-0813">Transport</keyword>
<dbReference type="GO" id="GO:0005886">
    <property type="term" value="C:plasma membrane"/>
    <property type="evidence" value="ECO:0007669"/>
    <property type="project" value="TreeGrafter"/>
</dbReference>
<gene>
    <name evidence="7" type="ORF">RND81_02G164400</name>
</gene>
<feature type="transmembrane region" description="Helical" evidence="6">
    <location>
        <begin position="25"/>
        <end position="45"/>
    </location>
</feature>
<evidence type="ECO:0000256" key="1">
    <source>
        <dbReference type="ARBA" id="ARBA00006921"/>
    </source>
</evidence>
<dbReference type="GO" id="GO:0005375">
    <property type="term" value="F:copper ion transmembrane transporter activity"/>
    <property type="evidence" value="ECO:0007669"/>
    <property type="project" value="UniProtKB-UniRule"/>
</dbReference>
<organism evidence="7 8">
    <name type="scientific">Saponaria officinalis</name>
    <name type="common">Common soapwort</name>
    <name type="synonym">Lychnis saponaria</name>
    <dbReference type="NCBI Taxonomy" id="3572"/>
    <lineage>
        <taxon>Eukaryota</taxon>
        <taxon>Viridiplantae</taxon>
        <taxon>Streptophyta</taxon>
        <taxon>Embryophyta</taxon>
        <taxon>Tracheophyta</taxon>
        <taxon>Spermatophyta</taxon>
        <taxon>Magnoliopsida</taxon>
        <taxon>eudicotyledons</taxon>
        <taxon>Gunneridae</taxon>
        <taxon>Pentapetalae</taxon>
        <taxon>Caryophyllales</taxon>
        <taxon>Caryophyllaceae</taxon>
        <taxon>Caryophylleae</taxon>
        <taxon>Saponaria</taxon>
    </lineage>
</organism>
<proteinExistence type="inferred from homology"/>
<protein>
    <recommendedName>
        <fullName evidence="6">Copper transport protein</fullName>
    </recommendedName>
</protein>
<keyword evidence="2 6" id="KW-0812">Transmembrane</keyword>
<sequence>MTVHAFYWGKAHEILFPGWPGSSTGMYVLAVFFIVFLAMLVECLAHCQLIKPGSNRTAACFYRTGYRAVRAGLAYMVILAVMSYNAGIFLAAIFGHAVGYLVFGSGFYYGVEEPSSSDIGVGPEKI</sequence>
<dbReference type="AlphaFoldDB" id="A0AAW1MN69"/>
<dbReference type="EMBL" id="JBDFQZ010000002">
    <property type="protein sequence ID" value="KAK9749990.1"/>
    <property type="molecule type" value="Genomic_DNA"/>
</dbReference>
<keyword evidence="8" id="KW-1185">Reference proteome</keyword>
<keyword evidence="6" id="KW-0186">Copper</keyword>
<comment type="subcellular location">
    <subcellularLocation>
        <location evidence="6">Membrane</location>
        <topology evidence="6">Multi-pass membrane protein</topology>
    </subcellularLocation>
</comment>
<evidence type="ECO:0000256" key="4">
    <source>
        <dbReference type="ARBA" id="ARBA00022989"/>
    </source>
</evidence>
<reference evidence="7" key="1">
    <citation type="submission" date="2024-03" db="EMBL/GenBank/DDBJ databases">
        <title>WGS assembly of Saponaria officinalis var. Norfolk2.</title>
        <authorList>
            <person name="Jenkins J."/>
            <person name="Shu S."/>
            <person name="Grimwood J."/>
            <person name="Barry K."/>
            <person name="Goodstein D."/>
            <person name="Schmutz J."/>
            <person name="Leebens-Mack J."/>
            <person name="Osbourn A."/>
        </authorList>
    </citation>
    <scope>NUCLEOTIDE SEQUENCE [LARGE SCALE GENOMIC DNA]</scope>
    <source>
        <strain evidence="7">JIC</strain>
    </source>
</reference>
<evidence type="ECO:0000313" key="8">
    <source>
        <dbReference type="Proteomes" id="UP001443914"/>
    </source>
</evidence>
<dbReference type="InterPro" id="IPR007274">
    <property type="entry name" value="Cop_transporter"/>
</dbReference>
<comment type="caution">
    <text evidence="7">The sequence shown here is derived from an EMBL/GenBank/DDBJ whole genome shotgun (WGS) entry which is preliminary data.</text>
</comment>
<evidence type="ECO:0000313" key="7">
    <source>
        <dbReference type="EMBL" id="KAK9749990.1"/>
    </source>
</evidence>
<dbReference type="PANTHER" id="PTHR12483">
    <property type="entry name" value="SOLUTE CARRIER FAMILY 31 COPPER TRANSPORTERS"/>
    <property type="match status" value="1"/>
</dbReference>
<dbReference type="Proteomes" id="UP001443914">
    <property type="component" value="Unassembled WGS sequence"/>
</dbReference>
<evidence type="ECO:0000256" key="2">
    <source>
        <dbReference type="ARBA" id="ARBA00022692"/>
    </source>
</evidence>
<keyword evidence="3 6" id="KW-0187">Copper transport</keyword>